<reference evidence="1" key="1">
    <citation type="submission" date="2021-05" db="EMBL/GenBank/DDBJ databases">
        <authorList>
            <person name="Alioto T."/>
            <person name="Alioto T."/>
            <person name="Gomez Garrido J."/>
        </authorList>
    </citation>
    <scope>NUCLEOTIDE SEQUENCE</scope>
</reference>
<dbReference type="EMBL" id="HBUF01570227">
    <property type="protein sequence ID" value="CAG6766206.1"/>
    <property type="molecule type" value="Transcribed_RNA"/>
</dbReference>
<proteinExistence type="predicted"/>
<accession>A0A8D9AHW3</accession>
<organism evidence="1">
    <name type="scientific">Cacopsylla melanoneura</name>
    <dbReference type="NCBI Taxonomy" id="428564"/>
    <lineage>
        <taxon>Eukaryota</taxon>
        <taxon>Metazoa</taxon>
        <taxon>Ecdysozoa</taxon>
        <taxon>Arthropoda</taxon>
        <taxon>Hexapoda</taxon>
        <taxon>Insecta</taxon>
        <taxon>Pterygota</taxon>
        <taxon>Neoptera</taxon>
        <taxon>Paraneoptera</taxon>
        <taxon>Hemiptera</taxon>
        <taxon>Sternorrhyncha</taxon>
        <taxon>Psylloidea</taxon>
        <taxon>Psyllidae</taxon>
        <taxon>Psyllinae</taxon>
        <taxon>Cacopsylla</taxon>
    </lineage>
</organism>
<evidence type="ECO:0000313" key="1">
    <source>
        <dbReference type="EMBL" id="CAG6766205.1"/>
    </source>
</evidence>
<dbReference type="AlphaFoldDB" id="A0A8D9AHW3"/>
<name>A0A8D9AHW3_9HEMI</name>
<sequence length="100" mass="11865">MDQVYCVSRTYIKKEDHRGMFKYKFMECKPASPAKAWPRHGRRELRHARRELRHGRNGRKNLQMRKSKQIMLSPGLNLGPAHHYPNAFASARHLIKELLE</sequence>
<protein>
    <submittedName>
        <fullName evidence="1">Uncharacterized protein</fullName>
    </submittedName>
</protein>
<dbReference type="EMBL" id="HBUF01570225">
    <property type="protein sequence ID" value="CAG6766205.1"/>
    <property type="molecule type" value="Transcribed_RNA"/>
</dbReference>